<protein>
    <submittedName>
        <fullName evidence="1">Uncharacterized protein</fullName>
    </submittedName>
</protein>
<keyword evidence="2" id="KW-1185">Reference proteome</keyword>
<evidence type="ECO:0000313" key="1">
    <source>
        <dbReference type="EMBL" id="EEG29623.1"/>
    </source>
</evidence>
<dbReference type="Proteomes" id="UP000003340">
    <property type="component" value="Unassembled WGS sequence"/>
</dbReference>
<dbReference type="AlphaFoldDB" id="C0EG12"/>
<reference evidence="1 2" key="1">
    <citation type="submission" date="2009-01" db="EMBL/GenBank/DDBJ databases">
        <authorList>
            <person name="Fulton L."/>
            <person name="Clifton S."/>
            <person name="Fulton B."/>
            <person name="Xu J."/>
            <person name="Minx P."/>
            <person name="Pepin K.H."/>
            <person name="Johnson M."/>
            <person name="Bhonagiri V."/>
            <person name="Nash W.E."/>
            <person name="Mardis E.R."/>
            <person name="Wilson R.K."/>
        </authorList>
    </citation>
    <scope>NUCLEOTIDE SEQUENCE [LARGE SCALE GENOMIC DNA]</scope>
    <source>
        <strain evidence="1 2">DSM 5476</strain>
    </source>
</reference>
<name>C0EG12_9FIRM</name>
<accession>C0EG12</accession>
<comment type="caution">
    <text evidence="1">The sequence shown here is derived from an EMBL/GenBank/DDBJ whole genome shotgun (WGS) entry which is preliminary data.</text>
</comment>
<organism evidence="1 2">
    <name type="scientific">[Clostridium] methylpentosum DSM 5476</name>
    <dbReference type="NCBI Taxonomy" id="537013"/>
    <lineage>
        <taxon>Bacteria</taxon>
        <taxon>Bacillati</taxon>
        <taxon>Bacillota</taxon>
        <taxon>Clostridia</taxon>
        <taxon>Eubacteriales</taxon>
        <taxon>Oscillospiraceae</taxon>
        <taxon>Oscillospiraceae incertae sedis</taxon>
    </lineage>
</organism>
<gene>
    <name evidence="1" type="ORF">CLOSTMETH_02804</name>
</gene>
<dbReference type="HOGENOM" id="CLU_2896145_0_0_9"/>
<reference evidence="1 2" key="2">
    <citation type="submission" date="2009-02" db="EMBL/GenBank/DDBJ databases">
        <title>Draft genome sequence of Clostridium methylpentosum (DSM 5476).</title>
        <authorList>
            <person name="Sudarsanam P."/>
            <person name="Ley R."/>
            <person name="Guruge J."/>
            <person name="Turnbaugh P.J."/>
            <person name="Mahowald M."/>
            <person name="Liep D."/>
            <person name="Gordon J."/>
        </authorList>
    </citation>
    <scope>NUCLEOTIDE SEQUENCE [LARGE SCALE GENOMIC DNA]</scope>
    <source>
        <strain evidence="1 2">DSM 5476</strain>
    </source>
</reference>
<dbReference type="STRING" id="537013.CLOSTMETH_02804"/>
<dbReference type="EMBL" id="ACEC01000094">
    <property type="protein sequence ID" value="EEG29623.1"/>
    <property type="molecule type" value="Genomic_DNA"/>
</dbReference>
<evidence type="ECO:0000313" key="2">
    <source>
        <dbReference type="Proteomes" id="UP000003340"/>
    </source>
</evidence>
<proteinExistence type="predicted"/>
<sequence>MILQKIMRCVNFVFASIFSGHQNRIKASHMPNRLPIAFTCCESRDRFCFHFLSSKRIIKTTG</sequence>